<accession>W6MQU9</accession>
<dbReference type="RefSeq" id="XP_022456277.1">
    <property type="nucleotide sequence ID" value="XM_022604738.1"/>
</dbReference>
<dbReference type="AlphaFoldDB" id="W6MQU9"/>
<proteinExistence type="predicted"/>
<reference evidence="2" key="2">
    <citation type="submission" date="2014-02" db="EMBL/GenBank/DDBJ databases">
        <title>Complete DNA sequence of /Kuraishia capsulata/ illustrates novel genomic features among budding yeasts (/Saccharomycotina/).</title>
        <authorList>
            <person name="Morales L."/>
            <person name="Noel B."/>
            <person name="Porcel B."/>
            <person name="Marcet-Houben M."/>
            <person name="Hullo M-F."/>
            <person name="Sacerdot C."/>
            <person name="Tekaia F."/>
            <person name="Leh-Louis V."/>
            <person name="Despons L."/>
            <person name="Khanna V."/>
            <person name="Aury J-M."/>
            <person name="Barbe V."/>
            <person name="Couloux A."/>
            <person name="Labadie K."/>
            <person name="Pelletier E."/>
            <person name="Souciet J-L."/>
            <person name="Boekhout T."/>
            <person name="Gabaldon T."/>
            <person name="Wincker P."/>
            <person name="Dujon B."/>
        </authorList>
    </citation>
    <scope>NUCLEOTIDE SEQUENCE</scope>
    <source>
        <strain evidence="2">CBS 1993</strain>
    </source>
</reference>
<evidence type="ECO:0000256" key="1">
    <source>
        <dbReference type="SAM" id="MobiDB-lite"/>
    </source>
</evidence>
<dbReference type="HOGENOM" id="CLU_824023_0_0_1"/>
<gene>
    <name evidence="2" type="ORF">KUCA_T00000220001</name>
</gene>
<feature type="region of interest" description="Disordered" evidence="1">
    <location>
        <begin position="134"/>
        <end position="174"/>
    </location>
</feature>
<protein>
    <submittedName>
        <fullName evidence="2">Uncharacterized protein</fullName>
    </submittedName>
</protein>
<feature type="region of interest" description="Disordered" evidence="1">
    <location>
        <begin position="256"/>
        <end position="275"/>
    </location>
</feature>
<sequence>MDKKSAAREPFFGTRLDSREFAADEPQVSRTLLYNDGLYNNDEEFQPKLFKSTRQNRLNFDRINDVGEQLLQLKDQYDRGAARVDGSNRLDTEIKLFQHVIDVFNEKLADIGLRCSPTWNILDSDHLTGFSSTKNEMTTETANSASRSKRKMKISLSYDDEDEDEDGGGSLFAPKMNESVKRMKVEFMKGDCLQDRVKFTSRKLKGIPGSSTTLLTDHFKKLSVSGNNELFPDEKVLVSSNVPVAPADYTQQVHPDLRGLPATNTSTPKITPPIPLKNRFISESELLINESKEQTTDDSSLISPNFSQPSRKVTNIEVSQLIKKRLGVPTDQISHYP</sequence>
<dbReference type="OrthoDB" id="3988706at2759"/>
<feature type="compositionally biased region" description="Polar residues" evidence="1">
    <location>
        <begin position="134"/>
        <end position="146"/>
    </location>
</feature>
<dbReference type="GeneID" id="34517665"/>
<organism evidence="2 3">
    <name type="scientific">Kuraishia capsulata CBS 1993</name>
    <dbReference type="NCBI Taxonomy" id="1382522"/>
    <lineage>
        <taxon>Eukaryota</taxon>
        <taxon>Fungi</taxon>
        <taxon>Dikarya</taxon>
        <taxon>Ascomycota</taxon>
        <taxon>Saccharomycotina</taxon>
        <taxon>Pichiomycetes</taxon>
        <taxon>Pichiales</taxon>
        <taxon>Pichiaceae</taxon>
        <taxon>Kuraishia</taxon>
    </lineage>
</organism>
<evidence type="ECO:0000313" key="3">
    <source>
        <dbReference type="Proteomes" id="UP000019384"/>
    </source>
</evidence>
<evidence type="ECO:0000313" key="2">
    <source>
        <dbReference type="EMBL" id="CDK24260.1"/>
    </source>
</evidence>
<keyword evidence="3" id="KW-1185">Reference proteome</keyword>
<dbReference type="EMBL" id="HG793125">
    <property type="protein sequence ID" value="CDK24260.1"/>
    <property type="molecule type" value="Genomic_DNA"/>
</dbReference>
<feature type="compositionally biased region" description="Acidic residues" evidence="1">
    <location>
        <begin position="158"/>
        <end position="167"/>
    </location>
</feature>
<name>W6MQU9_9ASCO</name>
<dbReference type="Proteomes" id="UP000019384">
    <property type="component" value="Unassembled WGS sequence"/>
</dbReference>
<reference evidence="2" key="1">
    <citation type="submission" date="2013-12" db="EMBL/GenBank/DDBJ databases">
        <authorList>
            <person name="Genoscope - CEA"/>
        </authorList>
    </citation>
    <scope>NUCLEOTIDE SEQUENCE</scope>
    <source>
        <strain evidence="2">CBS 1993</strain>
    </source>
</reference>